<sequence>MNCSSRGGRSLFRAVTLFCSLFEASLDGSSARCFEFMPRYRVKRSAIAGRAGWWWSCICRCGGSTAKAEIAGESGCLCPWPPSISAAASRSSPASD</sequence>
<protein>
    <recommendedName>
        <fullName evidence="3">Secreted protein</fullName>
    </recommendedName>
</protein>
<reference evidence="2" key="2">
    <citation type="journal article" date="2015" name="Data Brief">
        <title>Shoot transcriptome of the giant reed, Arundo donax.</title>
        <authorList>
            <person name="Barrero R.A."/>
            <person name="Guerrero F.D."/>
            <person name="Moolhuijzen P."/>
            <person name="Goolsby J.A."/>
            <person name="Tidwell J."/>
            <person name="Bellgard S.E."/>
            <person name="Bellgard M.I."/>
        </authorList>
    </citation>
    <scope>NUCLEOTIDE SEQUENCE</scope>
    <source>
        <tissue evidence="2">Shoot tissue taken approximately 20 cm above the soil surface</tissue>
    </source>
</reference>
<name>A0A0A9A1N8_ARUDO</name>
<evidence type="ECO:0008006" key="3">
    <source>
        <dbReference type="Google" id="ProtNLM"/>
    </source>
</evidence>
<proteinExistence type="predicted"/>
<accession>A0A0A9A1N8</accession>
<evidence type="ECO:0000313" key="2">
    <source>
        <dbReference type="EMBL" id="JAD45544.1"/>
    </source>
</evidence>
<keyword evidence="1" id="KW-0732">Signal</keyword>
<feature type="signal peptide" evidence="1">
    <location>
        <begin position="1"/>
        <end position="31"/>
    </location>
</feature>
<dbReference type="EMBL" id="GBRH01252351">
    <property type="protein sequence ID" value="JAD45544.1"/>
    <property type="molecule type" value="Transcribed_RNA"/>
</dbReference>
<feature type="chain" id="PRO_5002042503" description="Secreted protein" evidence="1">
    <location>
        <begin position="32"/>
        <end position="96"/>
    </location>
</feature>
<reference evidence="2" key="1">
    <citation type="submission" date="2014-09" db="EMBL/GenBank/DDBJ databases">
        <authorList>
            <person name="Magalhaes I.L.F."/>
            <person name="Oliveira U."/>
            <person name="Santos F.R."/>
            <person name="Vidigal T.H.D.A."/>
            <person name="Brescovit A.D."/>
            <person name="Santos A.J."/>
        </authorList>
    </citation>
    <scope>NUCLEOTIDE SEQUENCE</scope>
    <source>
        <tissue evidence="2">Shoot tissue taken approximately 20 cm above the soil surface</tissue>
    </source>
</reference>
<organism evidence="2">
    <name type="scientific">Arundo donax</name>
    <name type="common">Giant reed</name>
    <name type="synonym">Donax arundinaceus</name>
    <dbReference type="NCBI Taxonomy" id="35708"/>
    <lineage>
        <taxon>Eukaryota</taxon>
        <taxon>Viridiplantae</taxon>
        <taxon>Streptophyta</taxon>
        <taxon>Embryophyta</taxon>
        <taxon>Tracheophyta</taxon>
        <taxon>Spermatophyta</taxon>
        <taxon>Magnoliopsida</taxon>
        <taxon>Liliopsida</taxon>
        <taxon>Poales</taxon>
        <taxon>Poaceae</taxon>
        <taxon>PACMAD clade</taxon>
        <taxon>Arundinoideae</taxon>
        <taxon>Arundineae</taxon>
        <taxon>Arundo</taxon>
    </lineage>
</organism>
<evidence type="ECO:0000256" key="1">
    <source>
        <dbReference type="SAM" id="SignalP"/>
    </source>
</evidence>
<dbReference type="AlphaFoldDB" id="A0A0A9A1N8"/>